<dbReference type="PANTHER" id="PTHR24320:SF148">
    <property type="entry name" value="NAD(P)-BINDING ROSSMANN-FOLD SUPERFAMILY PROTEIN"/>
    <property type="match status" value="1"/>
</dbReference>
<dbReference type="GO" id="GO:0016491">
    <property type="term" value="F:oxidoreductase activity"/>
    <property type="evidence" value="ECO:0007669"/>
    <property type="project" value="UniProtKB-KW"/>
</dbReference>
<dbReference type="PRINTS" id="PR00081">
    <property type="entry name" value="GDHRDH"/>
</dbReference>
<keyword evidence="2" id="KW-0560">Oxidoreductase</keyword>
<dbReference type="RefSeq" id="WP_143563419.1">
    <property type="nucleotide sequence ID" value="NZ_BMPL01000009.1"/>
</dbReference>
<comment type="caution">
    <text evidence="4">The sequence shown here is derived from an EMBL/GenBank/DDBJ whole genome shotgun (WGS) entry which is preliminary data.</text>
</comment>
<evidence type="ECO:0000313" key="4">
    <source>
        <dbReference type="EMBL" id="TRY15387.1"/>
    </source>
</evidence>
<reference evidence="5" key="1">
    <citation type="submission" date="2019-07" db="EMBL/GenBank/DDBJ databases">
        <title>Shewanella sp. YLB-08 draft genomic sequence.</title>
        <authorList>
            <person name="Yu L."/>
        </authorList>
    </citation>
    <scope>NUCLEOTIDE SEQUENCE [LARGE SCALE GENOMIC DNA]</scope>
    <source>
        <strain evidence="5">JCM 20706</strain>
    </source>
</reference>
<dbReference type="PROSITE" id="PS00061">
    <property type="entry name" value="ADH_SHORT"/>
    <property type="match status" value="1"/>
</dbReference>
<keyword evidence="5" id="KW-1185">Reference proteome</keyword>
<protein>
    <submittedName>
        <fullName evidence="4">SDR family NAD(P)-dependent oxidoreductase</fullName>
    </submittedName>
</protein>
<dbReference type="Proteomes" id="UP000318126">
    <property type="component" value="Unassembled WGS sequence"/>
</dbReference>
<dbReference type="EMBL" id="VKGK01000004">
    <property type="protein sequence ID" value="TRY15387.1"/>
    <property type="molecule type" value="Genomic_DNA"/>
</dbReference>
<evidence type="ECO:0000256" key="2">
    <source>
        <dbReference type="ARBA" id="ARBA00023002"/>
    </source>
</evidence>
<dbReference type="SUPFAM" id="SSF51735">
    <property type="entry name" value="NAD(P)-binding Rossmann-fold domains"/>
    <property type="match status" value="1"/>
</dbReference>
<evidence type="ECO:0000256" key="3">
    <source>
        <dbReference type="RuleBase" id="RU000363"/>
    </source>
</evidence>
<gene>
    <name evidence="4" type="ORF">FN961_04815</name>
</gene>
<evidence type="ECO:0000313" key="5">
    <source>
        <dbReference type="Proteomes" id="UP000318126"/>
    </source>
</evidence>
<dbReference type="Pfam" id="PF00106">
    <property type="entry name" value="adh_short"/>
    <property type="match status" value="1"/>
</dbReference>
<dbReference type="InterPro" id="IPR020904">
    <property type="entry name" value="Sc_DH/Rdtase_CS"/>
</dbReference>
<evidence type="ECO:0000256" key="1">
    <source>
        <dbReference type="ARBA" id="ARBA00006484"/>
    </source>
</evidence>
<dbReference type="InterPro" id="IPR036291">
    <property type="entry name" value="NAD(P)-bd_dom_sf"/>
</dbReference>
<dbReference type="OrthoDB" id="109589at2"/>
<sequence>MCKTILLTGATDGIGLATAKMLASKGHHLLIHGRNAEKLMQVENQLKQLPNVGTIECYLADFSDLADVKAMAKKIQLLHTSLDVIINNAGVFKVDQPMTKEGLDVRFVVNTIAPYLLTKQLLPMMGTESRVINLSSAAQSAVEIDALLGNTQLSAMDAYAQSKLAITMWTAHLAKLLGESGPVIIAVNPGSMLASKMVQEGFGVAGGDINIGANILTKLALEEQFSTHSGEYFDNDSGRFSAPHPDGDNHQKMEQLMTALNVMVQAQ</sequence>
<comment type="similarity">
    <text evidence="1 3">Belongs to the short-chain dehydrogenases/reductases (SDR) family.</text>
</comment>
<dbReference type="InterPro" id="IPR002347">
    <property type="entry name" value="SDR_fam"/>
</dbReference>
<accession>A0A553JSF2</accession>
<dbReference type="PANTHER" id="PTHR24320">
    <property type="entry name" value="RETINOL DEHYDROGENASE"/>
    <property type="match status" value="1"/>
</dbReference>
<name>A0A553JSF2_SHEHA</name>
<dbReference type="AlphaFoldDB" id="A0A553JSF2"/>
<proteinExistence type="inferred from homology"/>
<dbReference type="Gene3D" id="3.40.50.720">
    <property type="entry name" value="NAD(P)-binding Rossmann-like Domain"/>
    <property type="match status" value="1"/>
</dbReference>
<dbReference type="PRINTS" id="PR00080">
    <property type="entry name" value="SDRFAMILY"/>
</dbReference>
<organism evidence="4 5">
    <name type="scientific">Shewanella hanedai</name>
    <name type="common">Alteromonas hanedai</name>
    <dbReference type="NCBI Taxonomy" id="25"/>
    <lineage>
        <taxon>Bacteria</taxon>
        <taxon>Pseudomonadati</taxon>
        <taxon>Pseudomonadota</taxon>
        <taxon>Gammaproteobacteria</taxon>
        <taxon>Alteromonadales</taxon>
        <taxon>Shewanellaceae</taxon>
        <taxon>Shewanella</taxon>
    </lineage>
</organism>